<evidence type="ECO:0000256" key="2">
    <source>
        <dbReference type="ARBA" id="ARBA00022741"/>
    </source>
</evidence>
<evidence type="ECO:0000313" key="6">
    <source>
        <dbReference type="Proteomes" id="UP000230052"/>
    </source>
</evidence>
<gene>
    <name evidence="5" type="ORF">COS99_08165</name>
</gene>
<dbReference type="Pfam" id="PF05157">
    <property type="entry name" value="MshEN"/>
    <property type="match status" value="1"/>
</dbReference>
<dbReference type="Gene3D" id="3.40.50.300">
    <property type="entry name" value="P-loop containing nucleotide triphosphate hydrolases"/>
    <property type="match status" value="1"/>
</dbReference>
<evidence type="ECO:0000256" key="3">
    <source>
        <dbReference type="ARBA" id="ARBA00022840"/>
    </source>
</evidence>
<comment type="caution">
    <text evidence="5">The sequence shown here is derived from an EMBL/GenBank/DDBJ whole genome shotgun (WGS) entry which is preliminary data.</text>
</comment>
<dbReference type="PANTHER" id="PTHR30258">
    <property type="entry name" value="TYPE II SECRETION SYSTEM PROTEIN GSPE-RELATED"/>
    <property type="match status" value="1"/>
</dbReference>
<dbReference type="SUPFAM" id="SSF160246">
    <property type="entry name" value="EspE N-terminal domain-like"/>
    <property type="match status" value="1"/>
</dbReference>
<name>A0A2J0KWS2_9BACT</name>
<dbReference type="SUPFAM" id="SSF52540">
    <property type="entry name" value="P-loop containing nucleoside triphosphate hydrolases"/>
    <property type="match status" value="1"/>
</dbReference>
<reference evidence="5 6" key="1">
    <citation type="submission" date="2017-09" db="EMBL/GenBank/DDBJ databases">
        <title>Depth-based differentiation of microbial function through sediment-hosted aquifers and enrichment of novel symbionts in the deep terrestrial subsurface.</title>
        <authorList>
            <person name="Probst A.J."/>
            <person name="Ladd B."/>
            <person name="Jarett J.K."/>
            <person name="Geller-Mcgrath D.E."/>
            <person name="Sieber C.M."/>
            <person name="Emerson J.B."/>
            <person name="Anantharaman K."/>
            <person name="Thomas B.C."/>
            <person name="Malmstrom R."/>
            <person name="Stieglmeier M."/>
            <person name="Klingl A."/>
            <person name="Woyke T."/>
            <person name="Ryan C.M."/>
            <person name="Banfield J.F."/>
        </authorList>
    </citation>
    <scope>NUCLEOTIDE SEQUENCE [LARGE SCALE GENOMIC DNA]</scope>
    <source>
        <strain evidence="5">CG07_land_8_20_14_0_80_42_15</strain>
    </source>
</reference>
<dbReference type="Gene3D" id="3.30.450.90">
    <property type="match status" value="1"/>
</dbReference>
<dbReference type="InterPro" id="IPR037257">
    <property type="entry name" value="T2SS_E_N_sf"/>
</dbReference>
<evidence type="ECO:0000259" key="4">
    <source>
        <dbReference type="PROSITE" id="PS00662"/>
    </source>
</evidence>
<dbReference type="EMBL" id="PEWV01000075">
    <property type="protein sequence ID" value="PIU40870.1"/>
    <property type="molecule type" value="Genomic_DNA"/>
</dbReference>
<dbReference type="GO" id="GO:0005524">
    <property type="term" value="F:ATP binding"/>
    <property type="evidence" value="ECO:0007669"/>
    <property type="project" value="UniProtKB-KW"/>
</dbReference>
<evidence type="ECO:0000313" key="5">
    <source>
        <dbReference type="EMBL" id="PIU40870.1"/>
    </source>
</evidence>
<proteinExistence type="inferred from homology"/>
<sequence>MAKTQEAMELLIKKGLITRDQIERAREEVKKTGLPLEKALEKLGYITEEEIASTIADTLDIPYIDLTDYIIDQEVIKLVPETLAKKHKAVPLFKIGNALTLAMVDPQDIIAIDEIRLKAKIDSVDTVLVSERGIQKVLDSYYGVIGTVDELIKDIDKAKFETKAKGGLKDISEVAGEPPIIKLVNLMITQAVKDRASDIHIEPDDTAVRIRYRIDGILHEINVIPKHLQSAVISRIKILAKMDIAEQRKPQDGRIKLKKEDRDIDIRVSSFPTIHGENVVMRLLDKSTALLGLPELGLSKGDLKKFEKLIHQPNGIILVTGPTGSGKTTTLYGALSTINSMEKNIITIEDPVEYELPLIRQTQVNPKAGLTFAAGLRSILRQDPDVVMVGEIRDKETADISIQAALTGHLVFSTLHTNDAPSALARLLDMGVEPFLISSSVMGILGQRLVRAVCPKCKENHTPSDEVLKDLGLKGKMIFYRGKGCASCRGTGFAGRIGIFELLIMDEDIRKLIVAKASADEIRKIAISKGMGTLFSDGISKAKEGITTVEEVLRVTKTEEE</sequence>
<keyword evidence="2" id="KW-0547">Nucleotide-binding</keyword>
<dbReference type="Pfam" id="PF00437">
    <property type="entry name" value="T2SSE"/>
    <property type="match status" value="1"/>
</dbReference>
<dbReference type="CDD" id="cd01129">
    <property type="entry name" value="PulE-GspE-like"/>
    <property type="match status" value="1"/>
</dbReference>
<accession>A0A2J0KWS2</accession>
<protein>
    <submittedName>
        <fullName evidence="5">Type II secretion system protein GspE</fullName>
    </submittedName>
</protein>
<dbReference type="FunFam" id="3.30.300.160:FF:000002">
    <property type="entry name" value="Type II secretion system protein E"/>
    <property type="match status" value="1"/>
</dbReference>
<dbReference type="GO" id="GO:0016887">
    <property type="term" value="F:ATP hydrolysis activity"/>
    <property type="evidence" value="ECO:0007669"/>
    <property type="project" value="TreeGrafter"/>
</dbReference>
<dbReference type="AlphaFoldDB" id="A0A2J0KWS2"/>
<feature type="domain" description="Bacterial type II secretion system protein E" evidence="4">
    <location>
        <begin position="380"/>
        <end position="394"/>
    </location>
</feature>
<organism evidence="5 6">
    <name type="scientific">Candidatus Aquitaenariimonas noxiae</name>
    <dbReference type="NCBI Taxonomy" id="1974741"/>
    <lineage>
        <taxon>Bacteria</taxon>
        <taxon>Pseudomonadati</taxon>
        <taxon>Candidatus Omnitrophota</taxon>
        <taxon>Candidatus Aquitaenariimonas</taxon>
    </lineage>
</organism>
<comment type="similarity">
    <text evidence="1">Belongs to the GSP E family.</text>
</comment>
<dbReference type="PROSITE" id="PS00662">
    <property type="entry name" value="T2SP_E"/>
    <property type="match status" value="1"/>
</dbReference>
<dbReference type="InterPro" id="IPR001482">
    <property type="entry name" value="T2SS/T4SS_dom"/>
</dbReference>
<dbReference type="InterPro" id="IPR007831">
    <property type="entry name" value="T2SS_GspE_N"/>
</dbReference>
<dbReference type="PANTHER" id="PTHR30258:SF3">
    <property type="entry name" value="SLL1921 PROTEIN"/>
    <property type="match status" value="1"/>
</dbReference>
<dbReference type="FunFam" id="3.30.450.90:FF:000001">
    <property type="entry name" value="Type II secretion system ATPase GspE"/>
    <property type="match status" value="1"/>
</dbReference>
<dbReference type="InterPro" id="IPR027417">
    <property type="entry name" value="P-loop_NTPase"/>
</dbReference>
<keyword evidence="3" id="KW-0067">ATP-binding</keyword>
<dbReference type="FunFam" id="3.40.50.300:FF:000398">
    <property type="entry name" value="Type IV pilus assembly ATPase PilB"/>
    <property type="match status" value="1"/>
</dbReference>
<dbReference type="Gene3D" id="3.30.300.160">
    <property type="entry name" value="Type II secretion system, protein E, N-terminal domain"/>
    <property type="match status" value="1"/>
</dbReference>
<dbReference type="Proteomes" id="UP000230052">
    <property type="component" value="Unassembled WGS sequence"/>
</dbReference>
<dbReference type="GO" id="GO:0005886">
    <property type="term" value="C:plasma membrane"/>
    <property type="evidence" value="ECO:0007669"/>
    <property type="project" value="TreeGrafter"/>
</dbReference>
<evidence type="ECO:0000256" key="1">
    <source>
        <dbReference type="ARBA" id="ARBA00006611"/>
    </source>
</evidence>